<organism evidence="2 3">
    <name type="scientific">Citrus sinensis</name>
    <name type="common">Sweet orange</name>
    <name type="synonym">Citrus aurantium var. sinensis</name>
    <dbReference type="NCBI Taxonomy" id="2711"/>
    <lineage>
        <taxon>Eukaryota</taxon>
        <taxon>Viridiplantae</taxon>
        <taxon>Streptophyta</taxon>
        <taxon>Embryophyta</taxon>
        <taxon>Tracheophyta</taxon>
        <taxon>Spermatophyta</taxon>
        <taxon>Magnoliopsida</taxon>
        <taxon>eudicotyledons</taxon>
        <taxon>Gunneridae</taxon>
        <taxon>Pentapetalae</taxon>
        <taxon>rosids</taxon>
        <taxon>malvids</taxon>
        <taxon>Sapindales</taxon>
        <taxon>Rutaceae</taxon>
        <taxon>Aurantioideae</taxon>
        <taxon>Citrus</taxon>
    </lineage>
</organism>
<dbReference type="EMBL" id="KK784951">
    <property type="protein sequence ID" value="KDO58277.1"/>
    <property type="molecule type" value="Genomic_DNA"/>
</dbReference>
<evidence type="ECO:0000313" key="3">
    <source>
        <dbReference type="Proteomes" id="UP000027120"/>
    </source>
</evidence>
<reference evidence="2 3" key="1">
    <citation type="submission" date="2014-04" db="EMBL/GenBank/DDBJ databases">
        <authorList>
            <consortium name="International Citrus Genome Consortium"/>
            <person name="Gmitter F."/>
            <person name="Chen C."/>
            <person name="Farmerie W."/>
            <person name="Harkins T."/>
            <person name="Desany B."/>
            <person name="Mohiuddin M."/>
            <person name="Kodira C."/>
            <person name="Borodovsky M."/>
            <person name="Lomsadze A."/>
            <person name="Burns P."/>
            <person name="Jenkins J."/>
            <person name="Prochnik S."/>
            <person name="Shu S."/>
            <person name="Chapman J."/>
            <person name="Pitluck S."/>
            <person name="Schmutz J."/>
            <person name="Rokhsar D."/>
        </authorList>
    </citation>
    <scope>NUCLEOTIDE SEQUENCE</scope>
</reference>
<keyword evidence="1" id="KW-0812">Transmembrane</keyword>
<dbReference type="eggNOG" id="ENOG502QVIW">
    <property type="taxonomic scope" value="Eukaryota"/>
</dbReference>
<dbReference type="PaxDb" id="2711-XP_006481509.1"/>
<evidence type="ECO:0000256" key="1">
    <source>
        <dbReference type="SAM" id="Phobius"/>
    </source>
</evidence>
<dbReference type="InterPro" id="IPR045283">
    <property type="entry name" value="AT3G44326-like"/>
</dbReference>
<proteinExistence type="predicted"/>
<accession>A0A067F479</accession>
<dbReference type="InterPro" id="IPR036047">
    <property type="entry name" value="F-box-like_dom_sf"/>
</dbReference>
<dbReference type="PANTHER" id="PTHR33736:SF18">
    <property type="entry name" value="F-BOX DOMAIN-CONTAINING PROTEIN"/>
    <property type="match status" value="1"/>
</dbReference>
<dbReference type="PANTHER" id="PTHR33736">
    <property type="entry name" value="F-BOX PROTEIN-RELATED"/>
    <property type="match status" value="1"/>
</dbReference>
<dbReference type="Proteomes" id="UP000027120">
    <property type="component" value="Unassembled WGS sequence"/>
</dbReference>
<feature type="transmembrane region" description="Helical" evidence="1">
    <location>
        <begin position="327"/>
        <end position="349"/>
    </location>
</feature>
<keyword evidence="1" id="KW-1133">Transmembrane helix</keyword>
<evidence type="ECO:0008006" key="4">
    <source>
        <dbReference type="Google" id="ProtNLM"/>
    </source>
</evidence>
<sequence length="350" mass="39095">MSSYSSSSSTVTVDDDISAVPQDVIQTHILTRLDGPALAATSCASSQLHALSTQDDLWRQICSATWPSITDENVSRVVSTFPAGHRSFFSDAFPALDHLRQPSERNPDRHLPNELVSCVDIHYKNALIVSKTHVIETATDWFYAAPLRVDLFDSKDSVLAPTLHGGEGDTWLKDLEENLTLSWILIDPVKKRAVNISSGRAVAVERQWSAGDVLRARFATIMAGDYNSSGRSGSSEMEYVKCEVAVTCVRSKEEGGEVHVREVSMQVEDMEGRSLSGRDSLVILQEAMENGKRRKRGEGGQNGKVRYEEFTERKRVRKEKKDKRERVLDMACICVGVSVFFALWFFILYV</sequence>
<dbReference type="AlphaFoldDB" id="A0A067F479"/>
<gene>
    <name evidence="2" type="ORF">CISIN_1g018821mg</name>
</gene>
<keyword evidence="1" id="KW-0472">Membrane</keyword>
<dbReference type="STRING" id="2711.A0A067F479"/>
<dbReference type="SUPFAM" id="SSF81383">
    <property type="entry name" value="F-box domain"/>
    <property type="match status" value="1"/>
</dbReference>
<keyword evidence="3" id="KW-1185">Reference proteome</keyword>
<dbReference type="Gene3D" id="1.20.1280.50">
    <property type="match status" value="1"/>
</dbReference>
<name>A0A067F479_CITSI</name>
<evidence type="ECO:0000313" key="2">
    <source>
        <dbReference type="EMBL" id="KDO58277.1"/>
    </source>
</evidence>
<protein>
    <recommendedName>
        <fullName evidence="4">F-box domain-containing protein</fullName>
    </recommendedName>
</protein>